<reference evidence="2" key="1">
    <citation type="journal article" date="2019" name="Int. J. Syst. Evol. Microbiol.">
        <title>The Global Catalogue of Microorganisms (GCM) 10K type strain sequencing project: providing services to taxonomists for standard genome sequencing and annotation.</title>
        <authorList>
            <consortium name="The Broad Institute Genomics Platform"/>
            <consortium name="The Broad Institute Genome Sequencing Center for Infectious Disease"/>
            <person name="Wu L."/>
            <person name="Ma J."/>
        </authorList>
    </citation>
    <scope>NUCLEOTIDE SEQUENCE [LARGE SCALE GENOMIC DNA]</scope>
    <source>
        <strain evidence="2">NBRC 106348</strain>
    </source>
</reference>
<dbReference type="Proteomes" id="UP001157091">
    <property type="component" value="Unassembled WGS sequence"/>
</dbReference>
<dbReference type="SUPFAM" id="SSF51445">
    <property type="entry name" value="(Trans)glycosidases"/>
    <property type="match status" value="1"/>
</dbReference>
<sequence>MVLLALGAGVAWQVGALLGLSHAPADVPVERTTTQPARADVAAPALRLVTAPDERPVRLAAQAVGDAYAGRGLARPAIAAADLTRGPAGAVLAVRVAPSSGLSGEKFRLSRSGAGLTLDAGTSAGAAAGLYQVADRVRSASAVLPDDEDGVARGPRLGLRLTDVGAVGLDDDPARFAAGDDYSLNSDVVGSALLPHAPWVDPDAVATISTQFRALVDHALQQGYNGVVVPGFLEYVTFADLGVYPDGDPHAARAQALVQAFAPVWKYAHDLGMKVYLSTDMLAVDPPLEAYLQRTVGSLDTTSPKLWSVYQDGLRELFGAMPFVDGLMIRVGEEARPTSSPAGTTGRSSP</sequence>
<evidence type="ECO:0008006" key="3">
    <source>
        <dbReference type="Google" id="ProtNLM"/>
    </source>
</evidence>
<dbReference type="InterPro" id="IPR017853">
    <property type="entry name" value="GH"/>
</dbReference>
<proteinExistence type="predicted"/>
<organism evidence="1 2">
    <name type="scientific">Luteimicrobium album</name>
    <dbReference type="NCBI Taxonomy" id="1054550"/>
    <lineage>
        <taxon>Bacteria</taxon>
        <taxon>Bacillati</taxon>
        <taxon>Actinomycetota</taxon>
        <taxon>Actinomycetes</taxon>
        <taxon>Micrococcales</taxon>
        <taxon>Luteimicrobium</taxon>
    </lineage>
</organism>
<protein>
    <recommendedName>
        <fullName evidence="3">DUF4015 domain-containing protein</fullName>
    </recommendedName>
</protein>
<accession>A0ABQ6HZN4</accession>
<evidence type="ECO:0000313" key="2">
    <source>
        <dbReference type="Proteomes" id="UP001157091"/>
    </source>
</evidence>
<dbReference type="RefSeq" id="WP_284292820.1">
    <property type="nucleotide sequence ID" value="NZ_BSUK01000001.1"/>
</dbReference>
<name>A0ABQ6HZN4_9MICO</name>
<evidence type="ECO:0000313" key="1">
    <source>
        <dbReference type="EMBL" id="GMA23916.1"/>
    </source>
</evidence>
<comment type="caution">
    <text evidence="1">The sequence shown here is derived from an EMBL/GenBank/DDBJ whole genome shotgun (WGS) entry which is preliminary data.</text>
</comment>
<keyword evidence="2" id="KW-1185">Reference proteome</keyword>
<dbReference type="EMBL" id="BSUK01000001">
    <property type="protein sequence ID" value="GMA23916.1"/>
    <property type="molecule type" value="Genomic_DNA"/>
</dbReference>
<gene>
    <name evidence="1" type="ORF">GCM10025864_16750</name>
</gene>